<sequence length="270" mass="30164">MDQNEVKEKINKKDLNKMFWRLLAFQLSWNYERMQNLGYLFVMKPILKKVYKNSTKEEKIQAMKRHLEFFNTNPVLSGPIFGVTAAMEEQGGNNMGQAISAVKVGLMGPLAGLGDSLFWLTLSPIFKSLGASFASQGNPVFMIFPFLFATITLITKYYGISLGYEKGTSFLNEIKNSDILKRGTTIATILGLVIVGGLIPQMVIVNISAVITVNKVKIVIQKILDGIMPSLLPLIVTLICYRMIKRKKSSVVILLSIIVLSILLKWVKVL</sequence>
<evidence type="ECO:0000313" key="2">
    <source>
        <dbReference type="EMBL" id="QAT63050.1"/>
    </source>
</evidence>
<reference evidence="3" key="1">
    <citation type="submission" date="2019-01" db="EMBL/GenBank/DDBJ databases">
        <title>Draft genomes of a novel of Sporanaerobacter strains.</title>
        <authorList>
            <person name="Ma S."/>
        </authorList>
    </citation>
    <scope>NUCLEOTIDE SEQUENCE [LARGE SCALE GENOMIC DNA]</scope>
    <source>
        <strain evidence="3">NJN-17</strain>
    </source>
</reference>
<protein>
    <submittedName>
        <fullName evidence="2">PTS system mannose/fructose/sorbose family transporter subunit IID</fullName>
    </submittedName>
</protein>
<dbReference type="GO" id="GO:0009401">
    <property type="term" value="P:phosphoenolpyruvate-dependent sugar phosphotransferase system"/>
    <property type="evidence" value="ECO:0007669"/>
    <property type="project" value="InterPro"/>
</dbReference>
<dbReference type="RefSeq" id="WP_128753275.1">
    <property type="nucleotide sequence ID" value="NZ_CP035282.1"/>
</dbReference>
<dbReference type="OrthoDB" id="9795582at2"/>
<dbReference type="InterPro" id="IPR004704">
    <property type="entry name" value="PTS_IID_man"/>
</dbReference>
<organism evidence="2 3">
    <name type="scientific">Acidilutibacter cellobiosedens</name>
    <dbReference type="NCBI Taxonomy" id="2507161"/>
    <lineage>
        <taxon>Bacteria</taxon>
        <taxon>Bacillati</taxon>
        <taxon>Bacillota</taxon>
        <taxon>Tissierellia</taxon>
        <taxon>Tissierellales</taxon>
        <taxon>Acidilutibacteraceae</taxon>
        <taxon>Acidilutibacter</taxon>
    </lineage>
</organism>
<dbReference type="GO" id="GO:0005886">
    <property type="term" value="C:plasma membrane"/>
    <property type="evidence" value="ECO:0007669"/>
    <property type="project" value="TreeGrafter"/>
</dbReference>
<keyword evidence="1" id="KW-1133">Transmembrane helix</keyword>
<dbReference type="EMBL" id="CP035282">
    <property type="protein sequence ID" value="QAT63050.1"/>
    <property type="molecule type" value="Genomic_DNA"/>
</dbReference>
<dbReference type="KEGG" id="spoa:EQM13_16490"/>
<keyword evidence="1" id="KW-0472">Membrane</keyword>
<feature type="transmembrane region" description="Helical" evidence="1">
    <location>
        <begin position="251"/>
        <end position="267"/>
    </location>
</feature>
<gene>
    <name evidence="2" type="ORF">EQM13_16490</name>
</gene>
<dbReference type="AlphaFoldDB" id="A0A410QGB2"/>
<keyword evidence="1" id="KW-0812">Transmembrane</keyword>
<keyword evidence="3" id="KW-1185">Reference proteome</keyword>
<feature type="transmembrane region" description="Helical" evidence="1">
    <location>
        <begin position="142"/>
        <end position="164"/>
    </location>
</feature>
<dbReference type="InterPro" id="IPR050303">
    <property type="entry name" value="GatZ_KbaZ_carbometab"/>
</dbReference>
<dbReference type="Pfam" id="PF03613">
    <property type="entry name" value="EIID-AGA"/>
    <property type="match status" value="1"/>
</dbReference>
<name>A0A410QGB2_9FIRM</name>
<dbReference type="Proteomes" id="UP000287969">
    <property type="component" value="Chromosome"/>
</dbReference>
<dbReference type="PROSITE" id="PS51108">
    <property type="entry name" value="PTS_EIID"/>
    <property type="match status" value="1"/>
</dbReference>
<evidence type="ECO:0000313" key="3">
    <source>
        <dbReference type="Proteomes" id="UP000287969"/>
    </source>
</evidence>
<proteinExistence type="predicted"/>
<feature type="transmembrane region" description="Helical" evidence="1">
    <location>
        <begin position="185"/>
        <end position="211"/>
    </location>
</feature>
<dbReference type="PANTHER" id="PTHR32502:SF27">
    <property type="entry name" value="PTS SYSTEM, MANNOSE-SPECIFIC IID COMPONENT"/>
    <property type="match status" value="1"/>
</dbReference>
<evidence type="ECO:0000256" key="1">
    <source>
        <dbReference type="SAM" id="Phobius"/>
    </source>
</evidence>
<feature type="transmembrane region" description="Helical" evidence="1">
    <location>
        <begin position="104"/>
        <end position="122"/>
    </location>
</feature>
<accession>A0A410QGB2</accession>
<dbReference type="PANTHER" id="PTHR32502">
    <property type="entry name" value="N-ACETYLGALACTOSAMINE PERMEASE II COMPONENT-RELATED"/>
    <property type="match status" value="1"/>
</dbReference>
<feature type="transmembrane region" description="Helical" evidence="1">
    <location>
        <begin position="223"/>
        <end position="244"/>
    </location>
</feature>